<reference evidence="1 2" key="1">
    <citation type="submission" date="2019-01" db="EMBL/GenBank/DDBJ databases">
        <title>A chromosome-scale genome assembly of the yellow perch, Perca flavescens.</title>
        <authorList>
            <person name="Feron R."/>
            <person name="Morvezen R."/>
            <person name="Bestin A."/>
            <person name="Haffray P."/>
            <person name="Klopp C."/>
            <person name="Zahm M."/>
            <person name="Cabau C."/>
            <person name="Roques C."/>
            <person name="Donnadieu C."/>
            <person name="Bouchez O."/>
            <person name="Christie M."/>
            <person name="Larson W."/>
            <person name="Guiguen Y."/>
        </authorList>
    </citation>
    <scope>NUCLEOTIDE SEQUENCE [LARGE SCALE GENOMIC DNA]</scope>
    <source>
        <strain evidence="1">YP-PL-M2</strain>
        <tissue evidence="1">Blood</tissue>
    </source>
</reference>
<dbReference type="AlphaFoldDB" id="A0A484CE40"/>
<comment type="caution">
    <text evidence="1">The sequence shown here is derived from an EMBL/GenBank/DDBJ whole genome shotgun (WGS) entry which is preliminary data.</text>
</comment>
<organism evidence="1 2">
    <name type="scientific">Perca flavescens</name>
    <name type="common">American yellow perch</name>
    <name type="synonym">Morone flavescens</name>
    <dbReference type="NCBI Taxonomy" id="8167"/>
    <lineage>
        <taxon>Eukaryota</taxon>
        <taxon>Metazoa</taxon>
        <taxon>Chordata</taxon>
        <taxon>Craniata</taxon>
        <taxon>Vertebrata</taxon>
        <taxon>Euteleostomi</taxon>
        <taxon>Actinopterygii</taxon>
        <taxon>Neopterygii</taxon>
        <taxon>Teleostei</taxon>
        <taxon>Neoteleostei</taxon>
        <taxon>Acanthomorphata</taxon>
        <taxon>Eupercaria</taxon>
        <taxon>Perciformes</taxon>
        <taxon>Percoidei</taxon>
        <taxon>Percidae</taxon>
        <taxon>Percinae</taxon>
        <taxon>Perca</taxon>
    </lineage>
</organism>
<dbReference type="Proteomes" id="UP000295070">
    <property type="component" value="Chromosome 18"/>
</dbReference>
<proteinExistence type="predicted"/>
<dbReference type="EMBL" id="SCKG01000018">
    <property type="protein sequence ID" value="TDH00065.1"/>
    <property type="molecule type" value="Genomic_DNA"/>
</dbReference>
<protein>
    <submittedName>
        <fullName evidence="1">Uncharacterized protein</fullName>
    </submittedName>
</protein>
<evidence type="ECO:0000313" key="1">
    <source>
        <dbReference type="EMBL" id="TDH00065.1"/>
    </source>
</evidence>
<keyword evidence="2" id="KW-1185">Reference proteome</keyword>
<name>A0A484CE40_PERFV</name>
<gene>
    <name evidence="1" type="ORF">EPR50_G00183590</name>
</gene>
<accession>A0A484CE40</accession>
<evidence type="ECO:0000313" key="2">
    <source>
        <dbReference type="Proteomes" id="UP000295070"/>
    </source>
</evidence>
<sequence length="126" mass="13759">MATAHGSLCSAVSVKFNTSTLQSIVTNLESALKAVLWVDVVGMVTIESPSNTVKYESDPVLKCTFEEASGSSGWNMTTQYQRFELNTGTVVKLNYDCATQEYKSCVGVTLQKVTGLWSGEYKLKLN</sequence>